<dbReference type="PANTHER" id="PTHR13812:SF19">
    <property type="entry name" value="KETIMINE REDUCTASE MU-CRYSTALLIN"/>
    <property type="match status" value="1"/>
</dbReference>
<dbReference type="SUPFAM" id="SSF51735">
    <property type="entry name" value="NAD(P)-binding Rossmann-fold domains"/>
    <property type="match status" value="1"/>
</dbReference>
<proteinExistence type="predicted"/>
<name>A0A6A4RPZ5_9RHOB</name>
<protein>
    <submittedName>
        <fullName evidence="1">Ornithine cyclodeaminase</fullName>
    </submittedName>
</protein>
<evidence type="ECO:0000313" key="1">
    <source>
        <dbReference type="EMBL" id="KAE9632324.1"/>
    </source>
</evidence>
<organism evidence="1 2">
    <name type="scientific">Parasedimentitalea maritima</name>
    <dbReference type="NCBI Taxonomy" id="2578117"/>
    <lineage>
        <taxon>Bacteria</taxon>
        <taxon>Pseudomonadati</taxon>
        <taxon>Pseudomonadota</taxon>
        <taxon>Alphaproteobacteria</taxon>
        <taxon>Rhodobacterales</taxon>
        <taxon>Paracoccaceae</taxon>
        <taxon>Parasedimentitalea</taxon>
    </lineage>
</organism>
<dbReference type="InterPro" id="IPR003462">
    <property type="entry name" value="ODC_Mu_crystall"/>
</dbReference>
<dbReference type="PIRSF" id="PIRSF001439">
    <property type="entry name" value="CryM"/>
    <property type="match status" value="1"/>
</dbReference>
<comment type="caution">
    <text evidence="1">The sequence shown here is derived from an EMBL/GenBank/DDBJ whole genome shotgun (WGS) entry which is preliminary data.</text>
</comment>
<dbReference type="PANTHER" id="PTHR13812">
    <property type="entry name" value="KETIMINE REDUCTASE MU-CRYSTALLIN"/>
    <property type="match status" value="1"/>
</dbReference>
<dbReference type="Gene3D" id="3.30.1780.10">
    <property type="entry name" value="ornithine cyclodeaminase, domain 1"/>
    <property type="match status" value="1"/>
</dbReference>
<gene>
    <name evidence="1" type="ORF">GP644_00670</name>
</gene>
<dbReference type="GO" id="GO:0005737">
    <property type="term" value="C:cytoplasm"/>
    <property type="evidence" value="ECO:0007669"/>
    <property type="project" value="TreeGrafter"/>
</dbReference>
<sequence length="305" mass="32920">MNIPIISFDEGNALLDWVEFTEALAKGHSLPKAEIGDTFLYRKPDTLLTRSAWIDGMGLAVKTANIFPGNPKAGKPMINGSVSLYSDSDGSLEALVDFHLVTKWKTAGDSLLGALRLANPNAAEILIVGAGTVGGSLIDAFAAGFPQAQIRVWNRTSPKASDLAASRPGTLTAPDLESAVRAADIIVTATMSSSPVINGDWLRPGQHLNMIGAYRPDMREADDVALTRAQIYTDSFDTTLDHIGEFMIPLAAGVIKREDVLADFYQLDRFPAYDPSKITLFKNGGGAHLDLMTSHHVLQKWKVKD</sequence>
<dbReference type="InterPro" id="IPR036291">
    <property type="entry name" value="NAD(P)-bd_dom_sf"/>
</dbReference>
<dbReference type="EMBL" id="WSFO01000001">
    <property type="protein sequence ID" value="KAE9632324.1"/>
    <property type="molecule type" value="Genomic_DNA"/>
</dbReference>
<dbReference type="Pfam" id="PF02423">
    <property type="entry name" value="OCD_Mu_crystall"/>
    <property type="match status" value="1"/>
</dbReference>
<evidence type="ECO:0000313" key="2">
    <source>
        <dbReference type="Proteomes" id="UP000441586"/>
    </source>
</evidence>
<dbReference type="Gene3D" id="3.40.50.720">
    <property type="entry name" value="NAD(P)-binding Rossmann-like Domain"/>
    <property type="match status" value="1"/>
</dbReference>
<dbReference type="AlphaFoldDB" id="A0A6A4RPZ5"/>
<accession>A0A6A4RPZ5</accession>
<dbReference type="Proteomes" id="UP000441586">
    <property type="component" value="Unassembled WGS sequence"/>
</dbReference>
<dbReference type="RefSeq" id="WP_158976261.1">
    <property type="nucleotide sequence ID" value="NZ_WSFO01000001.1"/>
</dbReference>
<dbReference type="InterPro" id="IPR023401">
    <property type="entry name" value="ODC_N"/>
</dbReference>
<reference evidence="1 2" key="1">
    <citation type="submission" date="2019-12" db="EMBL/GenBank/DDBJ databases">
        <authorList>
            <person name="Zhang Y.-J."/>
        </authorList>
    </citation>
    <scope>NUCLEOTIDE SEQUENCE [LARGE SCALE GENOMIC DNA]</scope>
    <source>
        <strain evidence="1 2">H18S-6</strain>
    </source>
</reference>